<dbReference type="RefSeq" id="WP_097328764.1">
    <property type="nucleotide sequence ID" value="NZ_OBDY01000042.1"/>
</dbReference>
<dbReference type="SUPFAM" id="SSF52172">
    <property type="entry name" value="CheY-like"/>
    <property type="match status" value="1"/>
</dbReference>
<dbReference type="InterPro" id="IPR001789">
    <property type="entry name" value="Sig_transdc_resp-reg_receiver"/>
</dbReference>
<dbReference type="PRINTS" id="PR00038">
    <property type="entry name" value="HTHLUXR"/>
</dbReference>
<evidence type="ECO:0000259" key="6">
    <source>
        <dbReference type="PROSITE" id="PS50043"/>
    </source>
</evidence>
<organism evidence="8 9">
    <name type="scientific">Paractinoplanes atraurantiacus</name>
    <dbReference type="NCBI Taxonomy" id="1036182"/>
    <lineage>
        <taxon>Bacteria</taxon>
        <taxon>Bacillati</taxon>
        <taxon>Actinomycetota</taxon>
        <taxon>Actinomycetes</taxon>
        <taxon>Micromonosporales</taxon>
        <taxon>Micromonosporaceae</taxon>
        <taxon>Paractinoplanes</taxon>
    </lineage>
</organism>
<gene>
    <name evidence="8" type="ORF">SAMN05421748_14247</name>
</gene>
<keyword evidence="2" id="KW-0805">Transcription regulation</keyword>
<dbReference type="Proteomes" id="UP000219612">
    <property type="component" value="Unassembled WGS sequence"/>
</dbReference>
<sequence length="220" mass="23821">MNGAPMRVVIADDQALVRAGFRMILAADGIDVVAEAENGAEAVEAVRRTSPDVVLMDIRMPEMDGIEATRRILAAAGPPRVIMLTTFDLDNYVYAALGLGASGFLLKDVTPEYLVAAVRIVRDGDALLAPSITRRLVERFTTPEPRDSPLHRDLAALTPREREVLTLVAQGLSNVEIAGRLFLSEATVKTHVARVLAKLGLRDRVQAVVVAFETRLVTPS</sequence>
<dbReference type="SMART" id="SM00421">
    <property type="entry name" value="HTH_LUXR"/>
    <property type="match status" value="1"/>
</dbReference>
<evidence type="ECO:0000259" key="7">
    <source>
        <dbReference type="PROSITE" id="PS50110"/>
    </source>
</evidence>
<dbReference type="InterPro" id="IPR000792">
    <property type="entry name" value="Tscrpt_reg_LuxR_C"/>
</dbReference>
<keyword evidence="9" id="KW-1185">Reference proteome</keyword>
<dbReference type="GO" id="GO:0003677">
    <property type="term" value="F:DNA binding"/>
    <property type="evidence" value="ECO:0007669"/>
    <property type="project" value="UniProtKB-KW"/>
</dbReference>
<dbReference type="Pfam" id="PF00072">
    <property type="entry name" value="Response_reg"/>
    <property type="match status" value="1"/>
</dbReference>
<evidence type="ECO:0000256" key="5">
    <source>
        <dbReference type="PROSITE-ProRule" id="PRU00169"/>
    </source>
</evidence>
<dbReference type="Pfam" id="PF00196">
    <property type="entry name" value="GerE"/>
    <property type="match status" value="1"/>
</dbReference>
<dbReference type="PANTHER" id="PTHR43214:SF24">
    <property type="entry name" value="TRANSCRIPTIONAL REGULATORY PROTEIN NARL-RELATED"/>
    <property type="match status" value="1"/>
</dbReference>
<keyword evidence="3 8" id="KW-0238">DNA-binding</keyword>
<evidence type="ECO:0000313" key="8">
    <source>
        <dbReference type="EMBL" id="SNY72378.1"/>
    </source>
</evidence>
<keyword evidence="4" id="KW-0804">Transcription</keyword>
<dbReference type="OrthoDB" id="9808843at2"/>
<dbReference type="CDD" id="cd17535">
    <property type="entry name" value="REC_NarL-like"/>
    <property type="match status" value="1"/>
</dbReference>
<evidence type="ECO:0000256" key="1">
    <source>
        <dbReference type="ARBA" id="ARBA00022553"/>
    </source>
</evidence>
<dbReference type="GO" id="GO:0000160">
    <property type="term" value="P:phosphorelay signal transduction system"/>
    <property type="evidence" value="ECO:0007669"/>
    <property type="project" value="InterPro"/>
</dbReference>
<dbReference type="PROSITE" id="PS50043">
    <property type="entry name" value="HTH_LUXR_2"/>
    <property type="match status" value="1"/>
</dbReference>
<dbReference type="EMBL" id="OBDY01000042">
    <property type="protein sequence ID" value="SNY72378.1"/>
    <property type="molecule type" value="Genomic_DNA"/>
</dbReference>
<dbReference type="GO" id="GO:0006355">
    <property type="term" value="P:regulation of DNA-templated transcription"/>
    <property type="evidence" value="ECO:0007669"/>
    <property type="project" value="InterPro"/>
</dbReference>
<dbReference type="PROSITE" id="PS50110">
    <property type="entry name" value="RESPONSE_REGULATORY"/>
    <property type="match status" value="1"/>
</dbReference>
<keyword evidence="1 5" id="KW-0597">Phosphoprotein</keyword>
<feature type="domain" description="HTH luxR-type" evidence="6">
    <location>
        <begin position="150"/>
        <end position="215"/>
    </location>
</feature>
<accession>A0A285KIE4</accession>
<feature type="domain" description="Response regulatory" evidence="7">
    <location>
        <begin position="7"/>
        <end position="122"/>
    </location>
</feature>
<evidence type="ECO:0000256" key="3">
    <source>
        <dbReference type="ARBA" id="ARBA00023125"/>
    </source>
</evidence>
<proteinExistence type="predicted"/>
<dbReference type="InterPro" id="IPR058245">
    <property type="entry name" value="NreC/VraR/RcsB-like_REC"/>
</dbReference>
<evidence type="ECO:0000256" key="4">
    <source>
        <dbReference type="ARBA" id="ARBA00023163"/>
    </source>
</evidence>
<dbReference type="SMART" id="SM00448">
    <property type="entry name" value="REC"/>
    <property type="match status" value="1"/>
</dbReference>
<dbReference type="PROSITE" id="PS00622">
    <property type="entry name" value="HTH_LUXR_1"/>
    <property type="match status" value="1"/>
</dbReference>
<reference evidence="8 9" key="1">
    <citation type="submission" date="2017-09" db="EMBL/GenBank/DDBJ databases">
        <authorList>
            <person name="Ehlers B."/>
            <person name="Leendertz F.H."/>
        </authorList>
    </citation>
    <scope>NUCLEOTIDE SEQUENCE [LARGE SCALE GENOMIC DNA]</scope>
    <source>
        <strain evidence="8 9">CGMCC 4.6857</strain>
    </source>
</reference>
<dbReference type="Gene3D" id="3.40.50.2300">
    <property type="match status" value="1"/>
</dbReference>
<dbReference type="CDD" id="cd06170">
    <property type="entry name" value="LuxR_C_like"/>
    <property type="match status" value="1"/>
</dbReference>
<dbReference type="AlphaFoldDB" id="A0A285KIE4"/>
<evidence type="ECO:0000313" key="9">
    <source>
        <dbReference type="Proteomes" id="UP000219612"/>
    </source>
</evidence>
<dbReference type="InterPro" id="IPR039420">
    <property type="entry name" value="WalR-like"/>
</dbReference>
<feature type="modified residue" description="4-aspartylphosphate" evidence="5">
    <location>
        <position position="57"/>
    </location>
</feature>
<name>A0A285KIE4_9ACTN</name>
<dbReference type="InterPro" id="IPR011006">
    <property type="entry name" value="CheY-like_superfamily"/>
</dbReference>
<protein>
    <submittedName>
        <fullName evidence="8">DNA-binding response regulator, NarL/FixJ family, contains REC and HTH domains</fullName>
    </submittedName>
</protein>
<evidence type="ECO:0000256" key="2">
    <source>
        <dbReference type="ARBA" id="ARBA00023015"/>
    </source>
</evidence>
<dbReference type="PANTHER" id="PTHR43214">
    <property type="entry name" value="TWO-COMPONENT RESPONSE REGULATOR"/>
    <property type="match status" value="1"/>
</dbReference>